<organism evidence="1 2">
    <name type="scientific">Branchiostoma belcheri</name>
    <name type="common">Amphioxus</name>
    <dbReference type="NCBI Taxonomy" id="7741"/>
    <lineage>
        <taxon>Eukaryota</taxon>
        <taxon>Metazoa</taxon>
        <taxon>Chordata</taxon>
        <taxon>Cephalochordata</taxon>
        <taxon>Leptocardii</taxon>
        <taxon>Amphioxiformes</taxon>
        <taxon>Branchiostomatidae</taxon>
        <taxon>Branchiostoma</taxon>
    </lineage>
</organism>
<proteinExistence type="predicted"/>
<dbReference type="PANTHER" id="PTHR15571">
    <property type="entry name" value="GEM-ASSOCIATED PROTEIN 4"/>
    <property type="match status" value="1"/>
</dbReference>
<dbReference type="PANTHER" id="PTHR15571:SF2">
    <property type="entry name" value="GEM-ASSOCIATED PROTEIN 4"/>
    <property type="match status" value="1"/>
</dbReference>
<dbReference type="GO" id="GO:0032797">
    <property type="term" value="C:SMN complex"/>
    <property type="evidence" value="ECO:0007669"/>
    <property type="project" value="InterPro"/>
</dbReference>
<gene>
    <name evidence="2" type="primary">LOC109484269</name>
</gene>
<dbReference type="OrthoDB" id="5962883at2759"/>
<dbReference type="GO" id="GO:0006364">
    <property type="term" value="P:rRNA processing"/>
    <property type="evidence" value="ECO:0007669"/>
    <property type="project" value="InterPro"/>
</dbReference>
<reference evidence="2" key="1">
    <citation type="submission" date="2025-08" db="UniProtKB">
        <authorList>
            <consortium name="RefSeq"/>
        </authorList>
    </citation>
    <scope>IDENTIFICATION</scope>
    <source>
        <tissue evidence="2">Gonad</tissue>
    </source>
</reference>
<evidence type="ECO:0000313" key="2">
    <source>
        <dbReference type="RefSeq" id="XP_019643085.1"/>
    </source>
</evidence>
<dbReference type="InterPro" id="IPR033265">
    <property type="entry name" value="GEMIN4"/>
</dbReference>
<dbReference type="AlphaFoldDB" id="A0A6P4ZPH2"/>
<dbReference type="GO" id="GO:0000387">
    <property type="term" value="P:spliceosomal snRNP assembly"/>
    <property type="evidence" value="ECO:0007669"/>
    <property type="project" value="InterPro"/>
</dbReference>
<keyword evidence="1" id="KW-1185">Reference proteome</keyword>
<dbReference type="GeneID" id="109484269"/>
<name>A0A6P4ZPH2_BRABE</name>
<accession>A0A6P4ZPH2</accession>
<evidence type="ECO:0000313" key="1">
    <source>
        <dbReference type="Proteomes" id="UP000515135"/>
    </source>
</evidence>
<dbReference type="RefSeq" id="XP_019643085.1">
    <property type="nucleotide sequence ID" value="XM_019787526.1"/>
</dbReference>
<dbReference type="KEGG" id="bbel:109484269"/>
<protein>
    <submittedName>
        <fullName evidence="2">Gem-associated protein 4-like</fullName>
    </submittedName>
</protein>
<dbReference type="Proteomes" id="UP000515135">
    <property type="component" value="Unplaced"/>
</dbReference>
<sequence>MVYTHEIAVLHSAFVLAEQQSHTPLHDLDKPSAKVTASQLRPTCQEIVSGLEMAHKQFQQDHWSYKLTAILLEKVLDGKQAKPDSYFYPICSVLPRIGKTLYFELIKSLKWGKWFVQCLRQVPCPVATSLLTDLFTHVQLDPDEQDLSIITTICQSLLTPSLSDQSPSNQECLHQSGGSISSEGLQQTEAGLITVFFQEVDNLIPFFGKGEQRLKLVSSCILYTCGKLRKWKPTDLSVEDRNITQQIPSKCEQLRRMLPTDSQFLTDRKKLKKLVSRIDKMELRDSPTIHDEDIDRETSAESCVIVVEFLHKVLIKFHWLDNLDSDVLGSELVQVAITQSSVDCLVSICERGEEDSTTTRLYSFIRELCDMLQPCVVRWNKSIPSYAAMETVAKEIRVEKDGIHIQTALQKMNEKLNGYEECLDWMLNNSQELYKDPRWIDALERNVDILSSSRIVLSIAEIISTLRRQDSAGTEVLETLRKVLTAAYAQLPLHSQNTVLLQVMTIYGTGLLCSGLYQVEVEGDIITAFNRMVLLGEGQGGVEVFSTMCGAALQAPLLFLKTAVNQAVNNTGQAGVMSKLLQVLPSLCTYTPGPDSPALLCTTLRAAAGDLRPNTREENNLLGFVENLLQPYKPLFDVTCPFLCEPLLSAPDFASLAVFSYLSQHFSHQEQQLPLITALKLLQVVLQQQGQHRFRD</sequence>